<dbReference type="Gramene" id="OE9A061262T1">
    <property type="protein sequence ID" value="OE9A061262C1"/>
    <property type="gene ID" value="OE9A061262"/>
</dbReference>
<evidence type="ECO:0000313" key="1">
    <source>
        <dbReference type="EMBL" id="CAA3031309.1"/>
    </source>
</evidence>
<dbReference type="AlphaFoldDB" id="A0A8S0VM74"/>
<dbReference type="EMBL" id="CACTIH010009437">
    <property type="protein sequence ID" value="CAA3031309.1"/>
    <property type="molecule type" value="Genomic_DNA"/>
</dbReference>
<sequence length="99" mass="11864">MNWMRPSQYFDRDHSFTNDRVFGTEGDNHEKVENEVEEFEVGNVVRETVVGALRWGLRWEIGRETIVKGNEREARTREEAETLEIERERVARSIERRLK</sequence>
<comment type="caution">
    <text evidence="1">The sequence shown here is derived from an EMBL/GenBank/DDBJ whole genome shotgun (WGS) entry which is preliminary data.</text>
</comment>
<accession>A0A8S0VM74</accession>
<organism evidence="1 2">
    <name type="scientific">Olea europaea subsp. europaea</name>
    <dbReference type="NCBI Taxonomy" id="158383"/>
    <lineage>
        <taxon>Eukaryota</taxon>
        <taxon>Viridiplantae</taxon>
        <taxon>Streptophyta</taxon>
        <taxon>Embryophyta</taxon>
        <taxon>Tracheophyta</taxon>
        <taxon>Spermatophyta</taxon>
        <taxon>Magnoliopsida</taxon>
        <taxon>eudicotyledons</taxon>
        <taxon>Gunneridae</taxon>
        <taxon>Pentapetalae</taxon>
        <taxon>asterids</taxon>
        <taxon>lamiids</taxon>
        <taxon>Lamiales</taxon>
        <taxon>Oleaceae</taxon>
        <taxon>Oleeae</taxon>
        <taxon>Olea</taxon>
    </lineage>
</organism>
<reference evidence="1 2" key="1">
    <citation type="submission" date="2019-12" db="EMBL/GenBank/DDBJ databases">
        <authorList>
            <person name="Alioto T."/>
            <person name="Alioto T."/>
            <person name="Gomez Garrido J."/>
        </authorList>
    </citation>
    <scope>NUCLEOTIDE SEQUENCE [LARGE SCALE GENOMIC DNA]</scope>
</reference>
<name>A0A8S0VM74_OLEEU</name>
<proteinExistence type="predicted"/>
<keyword evidence="2" id="KW-1185">Reference proteome</keyword>
<gene>
    <name evidence="1" type="ORF">OLEA9_A061262</name>
</gene>
<protein>
    <submittedName>
        <fullName evidence="1">Uncharacterized protein</fullName>
    </submittedName>
</protein>
<evidence type="ECO:0000313" key="2">
    <source>
        <dbReference type="Proteomes" id="UP000594638"/>
    </source>
</evidence>
<dbReference type="Proteomes" id="UP000594638">
    <property type="component" value="Unassembled WGS sequence"/>
</dbReference>